<keyword evidence="3 9" id="KW-0812">Transmembrane</keyword>
<feature type="transmembrane region" description="Helical" evidence="9">
    <location>
        <begin position="313"/>
        <end position="328"/>
    </location>
</feature>
<feature type="region of interest" description="Disordered" evidence="8">
    <location>
        <begin position="715"/>
        <end position="742"/>
    </location>
</feature>
<protein>
    <submittedName>
        <fullName evidence="13">Ferric-chelate reductase</fullName>
    </submittedName>
</protein>
<keyword evidence="4 9" id="KW-1133">Transmembrane helix</keyword>
<dbReference type="GO" id="GO:0015677">
    <property type="term" value="P:copper ion import"/>
    <property type="evidence" value="ECO:0007669"/>
    <property type="project" value="TreeGrafter"/>
</dbReference>
<gene>
    <name evidence="13" type="ORF">THAR02_04004</name>
</gene>
<evidence type="ECO:0000259" key="11">
    <source>
        <dbReference type="Pfam" id="PF01794"/>
    </source>
</evidence>
<evidence type="ECO:0000256" key="3">
    <source>
        <dbReference type="ARBA" id="ARBA00022692"/>
    </source>
</evidence>
<keyword evidence="10" id="KW-0732">Signal</keyword>
<dbReference type="Proteomes" id="UP000034112">
    <property type="component" value="Unassembled WGS sequence"/>
</dbReference>
<feature type="signal peptide" evidence="10">
    <location>
        <begin position="1"/>
        <end position="21"/>
    </location>
</feature>
<dbReference type="InterPro" id="IPR013121">
    <property type="entry name" value="Fe_red_NAD-bd_6"/>
</dbReference>
<feature type="transmembrane region" description="Helical" evidence="9">
    <location>
        <begin position="367"/>
        <end position="390"/>
    </location>
</feature>
<keyword evidence="5" id="KW-0560">Oxidoreductase</keyword>
<dbReference type="PANTHER" id="PTHR32361:SF9">
    <property type="entry name" value="FERRIC REDUCTASE TRANSMEMBRANE COMPONENT 3-RELATED"/>
    <property type="match status" value="1"/>
</dbReference>
<feature type="transmembrane region" description="Helical" evidence="9">
    <location>
        <begin position="397"/>
        <end position="415"/>
    </location>
</feature>
<evidence type="ECO:0000256" key="9">
    <source>
        <dbReference type="SAM" id="Phobius"/>
    </source>
</evidence>
<evidence type="ECO:0000256" key="10">
    <source>
        <dbReference type="SAM" id="SignalP"/>
    </source>
</evidence>
<proteinExistence type="predicted"/>
<reference evidence="14" key="1">
    <citation type="journal article" date="2015" name="Genome Announc.">
        <title>Draft whole-genome sequence of the biocontrol agent Trichoderma harzianum T6776.</title>
        <authorList>
            <person name="Baroncelli R."/>
            <person name="Piaggeschi G."/>
            <person name="Fiorini L."/>
            <person name="Bertolini E."/>
            <person name="Zapparata A."/>
            <person name="Pe M.E."/>
            <person name="Sarrocco S."/>
            <person name="Vannacci G."/>
        </authorList>
    </citation>
    <scope>NUCLEOTIDE SEQUENCE [LARGE SCALE GENOMIC DNA]</scope>
    <source>
        <strain evidence="14">T6776</strain>
    </source>
</reference>
<dbReference type="InterPro" id="IPR051410">
    <property type="entry name" value="Ferric/Cupric_Reductase"/>
</dbReference>
<dbReference type="Pfam" id="PF01794">
    <property type="entry name" value="Ferric_reduct"/>
    <property type="match status" value="1"/>
</dbReference>
<evidence type="ECO:0000256" key="7">
    <source>
        <dbReference type="ARBA" id="ARBA00023136"/>
    </source>
</evidence>
<dbReference type="InterPro" id="IPR039261">
    <property type="entry name" value="FNR_nucleotide-bd"/>
</dbReference>
<sequence>MKHLLGASLTLVGFLTSHGLARVISKDQECVSAVFGIVGGLNFEGIGYGNYYLGICQNPLKVVSTYAISKTYCSPADLGPGFEYLNWACLQYAGAGLKPESDVAVNLTDEAISRYPILDQDDVIVPKNLTTPVLITRDWFDLGFRTEDTWDYELRTHPTYGWAMYGFWGGILLIGTLRRLIAYIIESRLSPLSTDPEDLGAADSREKPTAGTKSLTYMYSRIRKHLTIPSGLPPYHSQLLFGCTIPTRIESLVIVSCWVLNFVLCCVNYRGFEGNLYWSAVSPQIWRYISDRTGIIAYANLPLMWMFSGRNNIFIWLTGWSFSTFNLFHRHIARIATLQAIIHSVGYTVFYFETEGAEDYKLQWHDAWFYLGAVATIAMSILVFSSLSWFRRRIYDSFLLLHILLSVVLIVTLFYHTSIFDGEYNPYLWPLVAIWTFDRFLRIIRVVYCNLHVQLHVRKKTLHRSTAAISYDQNANFIQIDINTHVKPGPGKHYYLYQPFRFTGWENHPFTLAYWSQSGVETTQSQQRNNTTDPSSKNADVSVVTPSEAGPLHTAIEGEYLLSFWIRAYDGWTRHLCDQCLKSQPLSKLPSIITETILLEGPYGIAEPLWTFDEVLLIAGGSGITAMVPYILDHIARTASSNKSGQTRVRGLTLIWTNPKEAFIRRIAQRELAVALKRDDVRYEFYCTDSAKVEIGSLPSPSIDEIPIGDAEKSATESGILKGKEETDISESADGADEAGSLPITMCRPDIPAIIEKAAASAAESGSRLAIMACGPGGLSDQAREATYRAIRQQNNSVEYFEESFGW</sequence>
<dbReference type="Pfam" id="PF08030">
    <property type="entry name" value="NAD_binding_6"/>
    <property type="match status" value="1"/>
</dbReference>
<evidence type="ECO:0000256" key="6">
    <source>
        <dbReference type="ARBA" id="ARBA00023065"/>
    </source>
</evidence>
<feature type="domain" description="Ferric reductase NAD binding" evidence="12">
    <location>
        <begin position="612"/>
        <end position="787"/>
    </location>
</feature>
<dbReference type="SFLD" id="SFLDG01168">
    <property type="entry name" value="Ferric_reductase_subgroup_(FRE"/>
    <property type="match status" value="1"/>
</dbReference>
<dbReference type="SFLD" id="SFLDS00052">
    <property type="entry name" value="Ferric_Reductase_Domain"/>
    <property type="match status" value="1"/>
</dbReference>
<evidence type="ECO:0000256" key="5">
    <source>
        <dbReference type="ARBA" id="ARBA00023002"/>
    </source>
</evidence>
<evidence type="ECO:0000256" key="8">
    <source>
        <dbReference type="SAM" id="MobiDB-lite"/>
    </source>
</evidence>
<feature type="chain" id="PRO_5002529903" evidence="10">
    <location>
        <begin position="22"/>
        <end position="807"/>
    </location>
</feature>
<accession>A0A0F9XFL9</accession>
<feature type="compositionally biased region" description="Acidic residues" evidence="8">
    <location>
        <begin position="728"/>
        <end position="737"/>
    </location>
</feature>
<dbReference type="OMA" id="YDGWTRH"/>
<keyword evidence="2" id="KW-0813">Transport</keyword>
<keyword evidence="7 9" id="KW-0472">Membrane</keyword>
<dbReference type="InterPro" id="IPR013130">
    <property type="entry name" value="Fe3_Rdtase_TM_dom"/>
</dbReference>
<dbReference type="GO" id="GO:0006826">
    <property type="term" value="P:iron ion transport"/>
    <property type="evidence" value="ECO:0007669"/>
    <property type="project" value="TreeGrafter"/>
</dbReference>
<feature type="transmembrane region" description="Helical" evidence="9">
    <location>
        <begin position="335"/>
        <end position="352"/>
    </location>
</feature>
<dbReference type="GO" id="GO:0005886">
    <property type="term" value="C:plasma membrane"/>
    <property type="evidence" value="ECO:0007669"/>
    <property type="project" value="TreeGrafter"/>
</dbReference>
<dbReference type="Gene3D" id="3.40.50.80">
    <property type="entry name" value="Nucleotide-binding domain of ferredoxin-NADP reductase (FNR) module"/>
    <property type="match status" value="1"/>
</dbReference>
<dbReference type="CDD" id="cd06186">
    <property type="entry name" value="NOX_Duox_like_FAD_NADP"/>
    <property type="match status" value="1"/>
</dbReference>
<evidence type="ECO:0000256" key="2">
    <source>
        <dbReference type="ARBA" id="ARBA00022448"/>
    </source>
</evidence>
<evidence type="ECO:0000313" key="14">
    <source>
        <dbReference type="Proteomes" id="UP000034112"/>
    </source>
</evidence>
<comment type="caution">
    <text evidence="13">The sequence shown here is derived from an EMBL/GenBank/DDBJ whole genome shotgun (WGS) entry which is preliminary data.</text>
</comment>
<organism evidence="13 14">
    <name type="scientific">Trichoderma harzianum</name>
    <name type="common">Hypocrea lixii</name>
    <dbReference type="NCBI Taxonomy" id="5544"/>
    <lineage>
        <taxon>Eukaryota</taxon>
        <taxon>Fungi</taxon>
        <taxon>Dikarya</taxon>
        <taxon>Ascomycota</taxon>
        <taxon>Pezizomycotina</taxon>
        <taxon>Sordariomycetes</taxon>
        <taxon>Hypocreomycetidae</taxon>
        <taxon>Hypocreales</taxon>
        <taxon>Hypocreaceae</taxon>
        <taxon>Trichoderma</taxon>
    </lineage>
</organism>
<feature type="domain" description="Ferric oxidoreductase" evidence="11">
    <location>
        <begin position="293"/>
        <end position="412"/>
    </location>
</feature>
<evidence type="ECO:0000256" key="1">
    <source>
        <dbReference type="ARBA" id="ARBA00004141"/>
    </source>
</evidence>
<evidence type="ECO:0000259" key="12">
    <source>
        <dbReference type="Pfam" id="PF08030"/>
    </source>
</evidence>
<dbReference type="AlphaFoldDB" id="A0A0F9XFL9"/>
<feature type="region of interest" description="Disordered" evidence="8">
    <location>
        <begin position="523"/>
        <end position="543"/>
    </location>
</feature>
<name>A0A0F9XFL9_TRIHA</name>
<comment type="subcellular location">
    <subcellularLocation>
        <location evidence="1">Membrane</location>
        <topology evidence="1">Multi-pass membrane protein</topology>
    </subcellularLocation>
</comment>
<evidence type="ECO:0000256" key="4">
    <source>
        <dbReference type="ARBA" id="ARBA00022989"/>
    </source>
</evidence>
<evidence type="ECO:0000313" key="13">
    <source>
        <dbReference type="EMBL" id="KKP03916.1"/>
    </source>
</evidence>
<dbReference type="GO" id="GO:0000293">
    <property type="term" value="F:ferric-chelate reductase activity"/>
    <property type="evidence" value="ECO:0007669"/>
    <property type="project" value="TreeGrafter"/>
</dbReference>
<keyword evidence="6" id="KW-0406">Ion transport</keyword>
<feature type="compositionally biased region" description="Polar residues" evidence="8">
    <location>
        <begin position="523"/>
        <end position="539"/>
    </location>
</feature>
<dbReference type="EMBL" id="JOKZ01000094">
    <property type="protein sequence ID" value="KKP03916.1"/>
    <property type="molecule type" value="Genomic_DNA"/>
</dbReference>
<dbReference type="OrthoDB" id="167398at2759"/>
<dbReference type="SUPFAM" id="SSF52343">
    <property type="entry name" value="Ferredoxin reductase-like, C-terminal NADP-linked domain"/>
    <property type="match status" value="1"/>
</dbReference>
<dbReference type="PANTHER" id="PTHR32361">
    <property type="entry name" value="FERRIC/CUPRIC REDUCTASE TRANSMEMBRANE COMPONENT"/>
    <property type="match status" value="1"/>
</dbReference>
<dbReference type="GO" id="GO:0006879">
    <property type="term" value="P:intracellular iron ion homeostasis"/>
    <property type="evidence" value="ECO:0007669"/>
    <property type="project" value="TreeGrafter"/>
</dbReference>